<feature type="binding site" evidence="5">
    <location>
        <position position="316"/>
    </location>
    <ligand>
        <name>NAD(+)</name>
        <dbReference type="ChEBI" id="CHEBI:57540"/>
    </ligand>
</feature>
<accession>A0A1F6A5N0</accession>
<protein>
    <recommendedName>
        <fullName evidence="8">Glyceraldehyde-3-phosphate dehydrogenase</fullName>
        <ecNumber evidence="8">1.2.1.-</ecNumber>
    </recommendedName>
</protein>
<evidence type="ECO:0000256" key="7">
    <source>
        <dbReference type="RuleBase" id="RU000397"/>
    </source>
</evidence>
<evidence type="ECO:0000256" key="2">
    <source>
        <dbReference type="ARBA" id="ARBA00023002"/>
    </source>
</evidence>
<keyword evidence="5" id="KW-0547">Nucleotide-binding</keyword>
<evidence type="ECO:0000259" key="9">
    <source>
        <dbReference type="SMART" id="SM00846"/>
    </source>
</evidence>
<evidence type="ECO:0000313" key="10">
    <source>
        <dbReference type="EMBL" id="OGG20078.1"/>
    </source>
</evidence>
<dbReference type="GO" id="GO:0006006">
    <property type="term" value="P:glucose metabolic process"/>
    <property type="evidence" value="ECO:0007669"/>
    <property type="project" value="InterPro"/>
</dbReference>
<feature type="binding site" evidence="4">
    <location>
        <begin position="212"/>
        <end position="213"/>
    </location>
    <ligand>
        <name>D-glyceraldehyde 3-phosphate</name>
        <dbReference type="ChEBI" id="CHEBI:59776"/>
    </ligand>
</feature>
<dbReference type="GO" id="GO:0016620">
    <property type="term" value="F:oxidoreductase activity, acting on the aldehyde or oxo group of donors, NAD or NADP as acceptor"/>
    <property type="evidence" value="ECO:0007669"/>
    <property type="project" value="InterPro"/>
</dbReference>
<name>A0A1F6A5N0_9BACT</name>
<feature type="binding site" evidence="4">
    <location>
        <position position="183"/>
    </location>
    <ligand>
        <name>D-glyceraldehyde 3-phosphate</name>
        <dbReference type="ChEBI" id="CHEBI:59776"/>
    </ligand>
</feature>
<keyword evidence="5" id="KW-0520">NAD</keyword>
<dbReference type="Pfam" id="PF02800">
    <property type="entry name" value="Gp_dh_C"/>
    <property type="match status" value="1"/>
</dbReference>
<dbReference type="CDD" id="cd18126">
    <property type="entry name" value="GAPDH_I_C"/>
    <property type="match status" value="1"/>
</dbReference>
<dbReference type="Proteomes" id="UP000177092">
    <property type="component" value="Unassembled WGS sequence"/>
</dbReference>
<dbReference type="FunFam" id="3.30.360.10:FF:000002">
    <property type="entry name" value="Glyceraldehyde-3-phosphate dehydrogenase"/>
    <property type="match status" value="1"/>
</dbReference>
<evidence type="ECO:0000256" key="1">
    <source>
        <dbReference type="ARBA" id="ARBA00007406"/>
    </source>
</evidence>
<dbReference type="InterPro" id="IPR020829">
    <property type="entry name" value="GlycerAld_3-P_DH_cat"/>
</dbReference>
<feature type="domain" description="Glyceraldehyde 3-phosphate dehydrogenase NAD(P) binding" evidence="9">
    <location>
        <begin position="4"/>
        <end position="153"/>
    </location>
</feature>
<dbReference type="CDD" id="cd05214">
    <property type="entry name" value="GAPDH_I_N"/>
    <property type="match status" value="1"/>
</dbReference>
<keyword evidence="2 8" id="KW-0560">Oxidoreductase</keyword>
<dbReference type="NCBIfam" id="TIGR01534">
    <property type="entry name" value="GAPDH-I"/>
    <property type="match status" value="1"/>
</dbReference>
<dbReference type="SUPFAM" id="SSF51735">
    <property type="entry name" value="NAD(P)-binding Rossmann-fold domains"/>
    <property type="match status" value="1"/>
</dbReference>
<dbReference type="STRING" id="1798384.A3D03_03540"/>
<dbReference type="Pfam" id="PF00044">
    <property type="entry name" value="Gp_dh_N"/>
    <property type="match status" value="1"/>
</dbReference>
<dbReference type="InterPro" id="IPR006424">
    <property type="entry name" value="Glyceraldehyde-3-P_DH_1"/>
</dbReference>
<comment type="similarity">
    <text evidence="1 7">Belongs to the glyceraldehyde-3-phosphate dehydrogenase family.</text>
</comment>
<dbReference type="Gene3D" id="3.30.360.10">
    <property type="entry name" value="Dihydrodipicolinate Reductase, domain 2"/>
    <property type="match status" value="1"/>
</dbReference>
<organism evidence="10 11">
    <name type="scientific">Candidatus Gottesmanbacteria bacterium RIFCSPHIGHO2_02_FULL_40_13</name>
    <dbReference type="NCBI Taxonomy" id="1798384"/>
    <lineage>
        <taxon>Bacteria</taxon>
        <taxon>Candidatus Gottesmaniibacteriota</taxon>
    </lineage>
</organism>
<gene>
    <name evidence="10" type="ORF">A3D03_03540</name>
</gene>
<dbReference type="EC" id="1.2.1.-" evidence="8"/>
<evidence type="ECO:0000313" key="11">
    <source>
        <dbReference type="Proteomes" id="UP000177092"/>
    </source>
</evidence>
<feature type="site" description="Activates thiol group during catalysis" evidence="6">
    <location>
        <position position="180"/>
    </location>
</feature>
<dbReference type="EMBL" id="MFJN01000057">
    <property type="protein sequence ID" value="OGG20078.1"/>
    <property type="molecule type" value="Genomic_DNA"/>
</dbReference>
<dbReference type="InterPro" id="IPR020831">
    <property type="entry name" value="GlycerAld/Erythrose_P_DH"/>
</dbReference>
<feature type="active site" description="Nucleophile" evidence="3">
    <location>
        <position position="153"/>
    </location>
</feature>
<evidence type="ECO:0000256" key="4">
    <source>
        <dbReference type="PIRSR" id="PIRSR000149-2"/>
    </source>
</evidence>
<dbReference type="GO" id="GO:0050661">
    <property type="term" value="F:NADP binding"/>
    <property type="evidence" value="ECO:0007669"/>
    <property type="project" value="InterPro"/>
</dbReference>
<feature type="binding site" evidence="4">
    <location>
        <position position="235"/>
    </location>
    <ligand>
        <name>D-glyceraldehyde 3-phosphate</name>
        <dbReference type="ChEBI" id="CHEBI:59776"/>
    </ligand>
</feature>
<dbReference type="InterPro" id="IPR020828">
    <property type="entry name" value="GlycerAld_3-P_DH_NAD(P)-bd"/>
</dbReference>
<evidence type="ECO:0000256" key="3">
    <source>
        <dbReference type="PIRSR" id="PIRSR000149-1"/>
    </source>
</evidence>
<dbReference type="InterPro" id="IPR036291">
    <property type="entry name" value="NAD(P)-bd_dom_sf"/>
</dbReference>
<dbReference type="FunFam" id="3.40.50.720:FF:000001">
    <property type="entry name" value="Glyceraldehyde-3-phosphate dehydrogenase"/>
    <property type="match status" value="1"/>
</dbReference>
<feature type="binding site" evidence="5">
    <location>
        <begin position="13"/>
        <end position="14"/>
    </location>
    <ligand>
        <name>NAD(+)</name>
        <dbReference type="ChEBI" id="CHEBI:57540"/>
    </ligand>
</feature>
<feature type="binding site" evidence="4">
    <location>
        <begin position="152"/>
        <end position="154"/>
    </location>
    <ligand>
        <name>D-glyceraldehyde 3-phosphate</name>
        <dbReference type="ChEBI" id="CHEBI:59776"/>
    </ligand>
</feature>
<feature type="binding site" evidence="5">
    <location>
        <position position="121"/>
    </location>
    <ligand>
        <name>NAD(+)</name>
        <dbReference type="ChEBI" id="CHEBI:57540"/>
    </ligand>
</feature>
<dbReference type="GO" id="GO:0051287">
    <property type="term" value="F:NAD binding"/>
    <property type="evidence" value="ECO:0007669"/>
    <property type="project" value="InterPro"/>
</dbReference>
<evidence type="ECO:0000256" key="8">
    <source>
        <dbReference type="RuleBase" id="RU361160"/>
    </source>
</evidence>
<dbReference type="PROSITE" id="PS00071">
    <property type="entry name" value="GAPDH"/>
    <property type="match status" value="1"/>
</dbReference>
<dbReference type="SUPFAM" id="SSF55347">
    <property type="entry name" value="Glyceraldehyde-3-phosphate dehydrogenase-like, C-terminal domain"/>
    <property type="match status" value="1"/>
</dbReference>
<proteinExistence type="inferred from homology"/>
<dbReference type="Gene3D" id="3.40.50.720">
    <property type="entry name" value="NAD(P)-binding Rossmann-like Domain"/>
    <property type="match status" value="1"/>
</dbReference>
<dbReference type="PANTHER" id="PTHR43148">
    <property type="entry name" value="GLYCERALDEHYDE-3-PHOSPHATE DEHYDROGENASE 2"/>
    <property type="match status" value="1"/>
</dbReference>
<comment type="caution">
    <text evidence="10">The sequence shown here is derived from an EMBL/GenBank/DDBJ whole genome shotgun (WGS) entry which is preliminary data.</text>
</comment>
<dbReference type="AlphaFoldDB" id="A0A1F6A5N0"/>
<dbReference type="PRINTS" id="PR00078">
    <property type="entry name" value="G3PDHDRGNASE"/>
</dbReference>
<evidence type="ECO:0000256" key="6">
    <source>
        <dbReference type="PIRSR" id="PIRSR000149-4"/>
    </source>
</evidence>
<dbReference type="InterPro" id="IPR020830">
    <property type="entry name" value="GlycerAld_3-P_DH_AS"/>
</dbReference>
<reference evidence="10 11" key="1">
    <citation type="journal article" date="2016" name="Nat. Commun.">
        <title>Thousands of microbial genomes shed light on interconnected biogeochemical processes in an aquifer system.</title>
        <authorList>
            <person name="Anantharaman K."/>
            <person name="Brown C.T."/>
            <person name="Hug L.A."/>
            <person name="Sharon I."/>
            <person name="Castelle C.J."/>
            <person name="Probst A.J."/>
            <person name="Thomas B.C."/>
            <person name="Singh A."/>
            <person name="Wilkins M.J."/>
            <person name="Karaoz U."/>
            <person name="Brodie E.L."/>
            <person name="Williams K.H."/>
            <person name="Hubbard S.S."/>
            <person name="Banfield J.F."/>
        </authorList>
    </citation>
    <scope>NUCLEOTIDE SEQUENCE [LARGE SCALE GENOMIC DNA]</scope>
</reference>
<evidence type="ECO:0000256" key="5">
    <source>
        <dbReference type="PIRSR" id="PIRSR000149-3"/>
    </source>
</evidence>
<dbReference type="PIRSF" id="PIRSF000149">
    <property type="entry name" value="GAP_DH"/>
    <property type="match status" value="1"/>
</dbReference>
<sequence length="338" mass="36843">MKKIRVGINGFGRIGRVAARIAINRNTIELVAINSRADSLSHAYLLRHDTTYGLFAKDVSENKGNLQVEDNLIKVFQENEPSRIPWGSIGVEVVIESTGIFRDKISASAHLHNGAKLVVISAPPKDEIPTFCVGVNDYLLELNKDKIISNASCTTNCLATVAMVLEENFGIVKGFMTTVHSYTDSQNLLDNSHRKDLRLARSAPNNMIPSSTGASKALGLVLPSLKGKIISSSLRVPLNTVSLIDLTVELKKEADADHINKAFENAAQNKLSGIMELSYDHLVSSDIKGSTFSSIVDGSLTAVNGKMVNVKAWYDNEWGYTSRLIDLVEKGFSKLLNG</sequence>
<dbReference type="SMART" id="SM00846">
    <property type="entry name" value="Gp_dh_N"/>
    <property type="match status" value="1"/>
</dbReference>